<evidence type="ECO:0000313" key="3">
    <source>
        <dbReference type="Proteomes" id="UP001141434"/>
    </source>
</evidence>
<dbReference type="AlphaFoldDB" id="A0A9W9F8F9"/>
<dbReference type="Proteomes" id="UP001141434">
    <property type="component" value="Unassembled WGS sequence"/>
</dbReference>
<comment type="caution">
    <text evidence="2">The sequence shown here is derived from an EMBL/GenBank/DDBJ whole genome shotgun (WGS) entry which is preliminary data.</text>
</comment>
<sequence>MLAQKRLQRATRGFTSRAGPATAALGRLEPNHFLGLNSFVHKVGGLRKHALETHREVYEFMESAC</sequence>
<dbReference type="GeneID" id="81394620"/>
<gene>
    <name evidence="2" type="ORF">NUU61_004870</name>
</gene>
<feature type="region of interest" description="Disordered" evidence="1">
    <location>
        <begin position="1"/>
        <end position="21"/>
    </location>
</feature>
<dbReference type="EMBL" id="JAPMSZ010000007">
    <property type="protein sequence ID" value="KAJ5095514.1"/>
    <property type="molecule type" value="Genomic_DNA"/>
</dbReference>
<keyword evidence="3" id="KW-1185">Reference proteome</keyword>
<reference evidence="2" key="1">
    <citation type="submission" date="2022-11" db="EMBL/GenBank/DDBJ databases">
        <authorList>
            <person name="Petersen C."/>
        </authorList>
    </citation>
    <scope>NUCLEOTIDE SEQUENCE</scope>
    <source>
        <strain evidence="2">IBT 34128</strain>
    </source>
</reference>
<proteinExistence type="predicted"/>
<reference evidence="2" key="2">
    <citation type="journal article" date="2023" name="IMA Fungus">
        <title>Comparative genomic study of the Penicillium genus elucidates a diverse pangenome and 15 lateral gene transfer events.</title>
        <authorList>
            <person name="Petersen C."/>
            <person name="Sorensen T."/>
            <person name="Nielsen M.R."/>
            <person name="Sondergaard T.E."/>
            <person name="Sorensen J.L."/>
            <person name="Fitzpatrick D.A."/>
            <person name="Frisvad J.C."/>
            <person name="Nielsen K.L."/>
        </authorList>
    </citation>
    <scope>NUCLEOTIDE SEQUENCE</scope>
    <source>
        <strain evidence="2">IBT 34128</strain>
    </source>
</reference>
<name>A0A9W9F8F9_9EURO</name>
<organism evidence="2 3">
    <name type="scientific">Penicillium alfredii</name>
    <dbReference type="NCBI Taxonomy" id="1506179"/>
    <lineage>
        <taxon>Eukaryota</taxon>
        <taxon>Fungi</taxon>
        <taxon>Dikarya</taxon>
        <taxon>Ascomycota</taxon>
        <taxon>Pezizomycotina</taxon>
        <taxon>Eurotiomycetes</taxon>
        <taxon>Eurotiomycetidae</taxon>
        <taxon>Eurotiales</taxon>
        <taxon>Aspergillaceae</taxon>
        <taxon>Penicillium</taxon>
    </lineage>
</organism>
<accession>A0A9W9F8F9</accession>
<dbReference type="RefSeq" id="XP_056511065.1">
    <property type="nucleotide sequence ID" value="XM_056655452.1"/>
</dbReference>
<protein>
    <submittedName>
        <fullName evidence="2">Uncharacterized protein</fullName>
    </submittedName>
</protein>
<evidence type="ECO:0000313" key="2">
    <source>
        <dbReference type="EMBL" id="KAJ5095514.1"/>
    </source>
</evidence>
<evidence type="ECO:0000256" key="1">
    <source>
        <dbReference type="SAM" id="MobiDB-lite"/>
    </source>
</evidence>